<feature type="transmembrane region" description="Helical" evidence="1">
    <location>
        <begin position="80"/>
        <end position="100"/>
    </location>
</feature>
<reference evidence="2 3" key="1">
    <citation type="submission" date="2020-12" db="EMBL/GenBank/DDBJ databases">
        <title>Sphingomonas sp.</title>
        <authorList>
            <person name="Kim M.K."/>
        </authorList>
    </citation>
    <scope>NUCLEOTIDE SEQUENCE [LARGE SCALE GENOMIC DNA]</scope>
    <source>
        <strain evidence="2 3">BT552</strain>
    </source>
</reference>
<feature type="transmembrane region" description="Helical" evidence="1">
    <location>
        <begin position="48"/>
        <end position="68"/>
    </location>
</feature>
<evidence type="ECO:0000313" key="2">
    <source>
        <dbReference type="EMBL" id="MBM6577803.1"/>
    </source>
</evidence>
<evidence type="ECO:0008006" key="4">
    <source>
        <dbReference type="Google" id="ProtNLM"/>
    </source>
</evidence>
<evidence type="ECO:0000256" key="1">
    <source>
        <dbReference type="SAM" id="Phobius"/>
    </source>
</evidence>
<keyword evidence="1" id="KW-0812">Transmembrane</keyword>
<comment type="caution">
    <text evidence="2">The sequence shown here is derived from an EMBL/GenBank/DDBJ whole genome shotgun (WGS) entry which is preliminary data.</text>
</comment>
<organism evidence="2 3">
    <name type="scientific">Sphingomonas longa</name>
    <dbReference type="NCBI Taxonomy" id="2778730"/>
    <lineage>
        <taxon>Bacteria</taxon>
        <taxon>Pseudomonadati</taxon>
        <taxon>Pseudomonadota</taxon>
        <taxon>Alphaproteobacteria</taxon>
        <taxon>Sphingomonadales</taxon>
        <taxon>Sphingomonadaceae</taxon>
        <taxon>Sphingomonas</taxon>
    </lineage>
</organism>
<gene>
    <name evidence="2" type="ORF">ILT43_15580</name>
</gene>
<dbReference type="Proteomes" id="UP000763641">
    <property type="component" value="Unassembled WGS sequence"/>
</dbReference>
<proteinExistence type="predicted"/>
<feature type="transmembrane region" description="Helical" evidence="1">
    <location>
        <begin position="12"/>
        <end position="32"/>
    </location>
</feature>
<sequence length="236" mass="25760">MIRSFRSIKGEPRLFAGIALTQLLVVIAGFGLEPMRGRTNYGALPLEVYLHATIGLAWCVLAVIQPWLIGMRQRELHRTFGWIGAFIAVALVTTGIWTTFDSIVGGRQSEPAFTIVANIGGLIPFALLVMLAIRVRRRSDWHRRLLACATIIAVAPAWARIVPMEQLGPIGLLLMEAGMLAPVAWSAVHERWTQGRIHPAWYWGAAAILSPLFMVPVALVPGFATWAGGLAPAVKP</sequence>
<evidence type="ECO:0000313" key="3">
    <source>
        <dbReference type="Proteomes" id="UP000763641"/>
    </source>
</evidence>
<accession>A0ABS2DBD0</accession>
<dbReference type="RefSeq" id="WP_204199903.1">
    <property type="nucleotide sequence ID" value="NZ_JAFEMC010000005.1"/>
</dbReference>
<keyword evidence="1" id="KW-0472">Membrane</keyword>
<feature type="transmembrane region" description="Helical" evidence="1">
    <location>
        <begin position="145"/>
        <end position="161"/>
    </location>
</feature>
<keyword evidence="3" id="KW-1185">Reference proteome</keyword>
<feature type="transmembrane region" description="Helical" evidence="1">
    <location>
        <begin position="200"/>
        <end position="227"/>
    </location>
</feature>
<dbReference type="EMBL" id="JAFEMC010000005">
    <property type="protein sequence ID" value="MBM6577803.1"/>
    <property type="molecule type" value="Genomic_DNA"/>
</dbReference>
<protein>
    <recommendedName>
        <fullName evidence="4">Adenylate cyclase</fullName>
    </recommendedName>
</protein>
<keyword evidence="1" id="KW-1133">Transmembrane helix</keyword>
<name>A0ABS2DBD0_9SPHN</name>
<feature type="transmembrane region" description="Helical" evidence="1">
    <location>
        <begin position="167"/>
        <end position="188"/>
    </location>
</feature>
<feature type="transmembrane region" description="Helical" evidence="1">
    <location>
        <begin position="112"/>
        <end position="133"/>
    </location>
</feature>